<dbReference type="GO" id="GO:0032259">
    <property type="term" value="P:methylation"/>
    <property type="evidence" value="ECO:0007669"/>
    <property type="project" value="UniProtKB-KW"/>
</dbReference>
<proteinExistence type="predicted"/>
<dbReference type="PANTHER" id="PTHR43712">
    <property type="entry name" value="PUTATIVE (AFU_ORTHOLOGUE AFUA_4G14580)-RELATED"/>
    <property type="match status" value="1"/>
</dbReference>
<keyword evidence="7" id="KW-1185">Reference proteome</keyword>
<feature type="domain" description="O-methyltransferase C-terminal" evidence="5">
    <location>
        <begin position="168"/>
        <end position="372"/>
    </location>
</feature>
<evidence type="ECO:0000256" key="2">
    <source>
        <dbReference type="ARBA" id="ARBA00022679"/>
    </source>
</evidence>
<reference evidence="6" key="1">
    <citation type="journal article" date="2020" name="Stud. Mycol.">
        <title>101 Dothideomycetes genomes: a test case for predicting lifestyles and emergence of pathogens.</title>
        <authorList>
            <person name="Haridas S."/>
            <person name="Albert R."/>
            <person name="Binder M."/>
            <person name="Bloem J."/>
            <person name="Labutti K."/>
            <person name="Salamov A."/>
            <person name="Andreopoulos B."/>
            <person name="Baker S."/>
            <person name="Barry K."/>
            <person name="Bills G."/>
            <person name="Bluhm B."/>
            <person name="Cannon C."/>
            <person name="Castanera R."/>
            <person name="Culley D."/>
            <person name="Daum C."/>
            <person name="Ezra D."/>
            <person name="Gonzalez J."/>
            <person name="Henrissat B."/>
            <person name="Kuo A."/>
            <person name="Liang C."/>
            <person name="Lipzen A."/>
            <person name="Lutzoni F."/>
            <person name="Magnuson J."/>
            <person name="Mondo S."/>
            <person name="Nolan M."/>
            <person name="Ohm R."/>
            <person name="Pangilinan J."/>
            <person name="Park H.-J."/>
            <person name="Ramirez L."/>
            <person name="Alfaro M."/>
            <person name="Sun H."/>
            <person name="Tritt A."/>
            <person name="Yoshinaga Y."/>
            <person name="Zwiers L.-H."/>
            <person name="Turgeon B."/>
            <person name="Goodwin S."/>
            <person name="Spatafora J."/>
            <person name="Crous P."/>
            <person name="Grigoriev I."/>
        </authorList>
    </citation>
    <scope>NUCLEOTIDE SEQUENCE</scope>
    <source>
        <strain evidence="6">CBS 627.86</strain>
    </source>
</reference>
<dbReference type="InterPro" id="IPR036388">
    <property type="entry name" value="WH-like_DNA-bd_sf"/>
</dbReference>
<evidence type="ECO:0000313" key="7">
    <source>
        <dbReference type="Proteomes" id="UP000799770"/>
    </source>
</evidence>
<dbReference type="InterPro" id="IPR016461">
    <property type="entry name" value="COMT-like"/>
</dbReference>
<dbReference type="SUPFAM" id="SSF53335">
    <property type="entry name" value="S-adenosyl-L-methionine-dependent methyltransferases"/>
    <property type="match status" value="1"/>
</dbReference>
<dbReference type="InterPro" id="IPR001077">
    <property type="entry name" value="COMT_C"/>
</dbReference>
<evidence type="ECO:0000256" key="4">
    <source>
        <dbReference type="PIRSR" id="PIRSR005739-1"/>
    </source>
</evidence>
<evidence type="ECO:0000256" key="1">
    <source>
        <dbReference type="ARBA" id="ARBA00022603"/>
    </source>
</evidence>
<dbReference type="Proteomes" id="UP000799770">
    <property type="component" value="Unassembled WGS sequence"/>
</dbReference>
<dbReference type="Gene3D" id="1.10.10.10">
    <property type="entry name" value="Winged helix-like DNA-binding domain superfamily/Winged helix DNA-binding domain"/>
    <property type="match status" value="1"/>
</dbReference>
<dbReference type="EMBL" id="ML977318">
    <property type="protein sequence ID" value="KAF2117897.1"/>
    <property type="molecule type" value="Genomic_DNA"/>
</dbReference>
<dbReference type="InterPro" id="IPR036390">
    <property type="entry name" value="WH_DNA-bd_sf"/>
</dbReference>
<accession>A0A6A5ZGM2</accession>
<keyword evidence="2 6" id="KW-0808">Transferase</keyword>
<keyword evidence="3" id="KW-0949">S-adenosyl-L-methionine</keyword>
<evidence type="ECO:0000259" key="5">
    <source>
        <dbReference type="Pfam" id="PF00891"/>
    </source>
</evidence>
<gene>
    <name evidence="6" type="ORF">BDV96DRAFT_489846</name>
</gene>
<feature type="active site" description="Proton acceptor" evidence="4">
    <location>
        <position position="304"/>
    </location>
</feature>
<dbReference type="PROSITE" id="PS51683">
    <property type="entry name" value="SAM_OMT_II"/>
    <property type="match status" value="1"/>
</dbReference>
<organism evidence="6 7">
    <name type="scientific">Lophiotrema nucula</name>
    <dbReference type="NCBI Taxonomy" id="690887"/>
    <lineage>
        <taxon>Eukaryota</taxon>
        <taxon>Fungi</taxon>
        <taxon>Dikarya</taxon>
        <taxon>Ascomycota</taxon>
        <taxon>Pezizomycotina</taxon>
        <taxon>Dothideomycetes</taxon>
        <taxon>Pleosporomycetidae</taxon>
        <taxon>Pleosporales</taxon>
        <taxon>Lophiotremataceae</taxon>
        <taxon>Lophiotrema</taxon>
    </lineage>
</organism>
<dbReference type="PIRSF" id="PIRSF005739">
    <property type="entry name" value="O-mtase"/>
    <property type="match status" value="1"/>
</dbReference>
<evidence type="ECO:0000256" key="3">
    <source>
        <dbReference type="ARBA" id="ARBA00022691"/>
    </source>
</evidence>
<dbReference type="PANTHER" id="PTHR43712:SF1">
    <property type="entry name" value="HYPOTHETICAL O-METHYLTRANSFERASE (EUROFUNG)-RELATED"/>
    <property type="match status" value="1"/>
</dbReference>
<evidence type="ECO:0000313" key="6">
    <source>
        <dbReference type="EMBL" id="KAF2117897.1"/>
    </source>
</evidence>
<name>A0A6A5ZGM2_9PLEO</name>
<dbReference type="OrthoDB" id="1535081at2759"/>
<dbReference type="GO" id="GO:0046983">
    <property type="term" value="F:protein dimerization activity"/>
    <property type="evidence" value="ECO:0007669"/>
    <property type="project" value="InterPro"/>
</dbReference>
<dbReference type="Pfam" id="PF00891">
    <property type="entry name" value="Methyltransf_2"/>
    <property type="match status" value="1"/>
</dbReference>
<dbReference type="InterPro" id="IPR029063">
    <property type="entry name" value="SAM-dependent_MTases_sf"/>
</dbReference>
<keyword evidence="1 6" id="KW-0489">Methyltransferase</keyword>
<dbReference type="GO" id="GO:0008171">
    <property type="term" value="F:O-methyltransferase activity"/>
    <property type="evidence" value="ECO:0007669"/>
    <property type="project" value="InterPro"/>
</dbReference>
<sequence>MTANRHEIVSLLDQIQDLVEKLRPELEADAELRNKLVSTSKQLTRTFQTSMDQAWEIFFQPHHLSVLQTALDAGWLHTIVDAGDSGVSADHLASTSRADASIVKRLMRVLIATGSIREVSRNMYAPAEISKLFTDPKMAAGLKHASHDYAVSVSKMPEYFAENGYQVADDVEKGVYAYARGMPFLRYMGQTPAAAQEFNLFMSATRAGKRFWADTFPIEKLKVNSEEDVLLVDMGGGNGHDLVDFSARQESLQLKGKLVLQELPRVIAQVPDDLKNLFNLQDHDFFTPQKEVHARVYYVSNVLHGWSDEDCITILTHVKDAMKAGYSTLLLNEIVLPDVGCSFWGAAFDVTMMAMVSGRNRTRQEWSHLLSTIAGLKVENIWSLEVNGGSIIEVIRME</sequence>
<dbReference type="SUPFAM" id="SSF46785">
    <property type="entry name" value="Winged helix' DNA-binding domain"/>
    <property type="match status" value="1"/>
</dbReference>
<dbReference type="Gene3D" id="3.40.50.150">
    <property type="entry name" value="Vaccinia Virus protein VP39"/>
    <property type="match status" value="1"/>
</dbReference>
<protein>
    <submittedName>
        <fullName evidence="6">O-methyltransferase-domain-containing protein</fullName>
    </submittedName>
</protein>
<dbReference type="AlphaFoldDB" id="A0A6A5ZGM2"/>